<proteinExistence type="predicted"/>
<dbReference type="AlphaFoldDB" id="A0A9Y4NVR7"/>
<keyword evidence="3" id="KW-1185">Reference proteome</keyword>
<dbReference type="RefSeq" id="XP_008304394.1">
    <property type="nucleotide sequence ID" value="XM_008306172.1"/>
</dbReference>
<organism evidence="3 4">
    <name type="scientific">Stegastes partitus</name>
    <name type="common">bicolor damselfish</name>
    <dbReference type="NCBI Taxonomy" id="144197"/>
    <lineage>
        <taxon>Eukaryota</taxon>
        <taxon>Metazoa</taxon>
        <taxon>Chordata</taxon>
        <taxon>Craniata</taxon>
        <taxon>Vertebrata</taxon>
        <taxon>Euteleostomi</taxon>
        <taxon>Actinopterygii</taxon>
        <taxon>Neopterygii</taxon>
        <taxon>Teleostei</taxon>
        <taxon>Neoteleostei</taxon>
        <taxon>Acanthomorphata</taxon>
        <taxon>Ovalentaria</taxon>
        <taxon>Pomacentridae</taxon>
        <taxon>Stegastes</taxon>
    </lineage>
</organism>
<feature type="region of interest" description="Disordered" evidence="1">
    <location>
        <begin position="143"/>
        <end position="162"/>
    </location>
</feature>
<dbReference type="GeneID" id="103375874"/>
<feature type="domain" description="Paired-box protein 2 C-terminal" evidence="2">
    <location>
        <begin position="107"/>
        <end position="162"/>
    </location>
</feature>
<evidence type="ECO:0000313" key="3">
    <source>
        <dbReference type="Proteomes" id="UP000694891"/>
    </source>
</evidence>
<gene>
    <name evidence="4" type="primary">LOC103375874</name>
</gene>
<accession>A0A9Y4NVR7</accession>
<dbReference type="Pfam" id="PF12403">
    <property type="entry name" value="Pax2_C"/>
    <property type="match status" value="1"/>
</dbReference>
<evidence type="ECO:0000259" key="2">
    <source>
        <dbReference type="Pfam" id="PF12403"/>
    </source>
</evidence>
<dbReference type="InterPro" id="IPR022130">
    <property type="entry name" value="Pax2_C"/>
</dbReference>
<name>A0A9Y4NVR7_9TELE</name>
<feature type="non-terminal residue" evidence="4">
    <location>
        <position position="162"/>
    </location>
</feature>
<dbReference type="Proteomes" id="UP000694891">
    <property type="component" value="Unplaced"/>
</dbReference>
<reference evidence="4" key="1">
    <citation type="submission" date="2025-08" db="UniProtKB">
        <authorList>
            <consortium name="RefSeq"/>
        </authorList>
    </citation>
    <scope>IDENTIFICATION</scope>
</reference>
<sequence>HPQTLYPLSLINGSLEEAKTSLSSSSSAIGRNLSAHQSYTMVTEPLQTLPLCLKQEMSPEVTSTSPSPNMAAPNLAFVELQALQKPISVSSSGNSCSSSSSNHFPNAFNSFSHHAPVYGQFSSQSIISGRDMVSSTLPGYPPHIPSPAQTGYSSSAITGMVA</sequence>
<evidence type="ECO:0000313" key="4">
    <source>
        <dbReference type="RefSeq" id="XP_008304394.1"/>
    </source>
</evidence>
<feature type="compositionally biased region" description="Polar residues" evidence="1">
    <location>
        <begin position="147"/>
        <end position="162"/>
    </location>
</feature>
<protein>
    <submittedName>
        <fullName evidence="4">Paired box protein Pax-8-like</fullName>
    </submittedName>
</protein>
<feature type="non-terminal residue" evidence="4">
    <location>
        <position position="1"/>
    </location>
</feature>
<evidence type="ECO:0000256" key="1">
    <source>
        <dbReference type="SAM" id="MobiDB-lite"/>
    </source>
</evidence>